<dbReference type="InterPro" id="IPR029063">
    <property type="entry name" value="SAM-dependent_MTases_sf"/>
</dbReference>
<dbReference type="Gene3D" id="3.40.50.150">
    <property type="entry name" value="Vaccinia Virus protein VP39"/>
    <property type="match status" value="1"/>
</dbReference>
<gene>
    <name evidence="3" type="ORF">JOF36_003592</name>
</gene>
<dbReference type="InterPro" id="IPR003737">
    <property type="entry name" value="GlcNAc_PI_deacetylase-related"/>
</dbReference>
<evidence type="ECO:0000313" key="4">
    <source>
        <dbReference type="Proteomes" id="UP001519295"/>
    </source>
</evidence>
<dbReference type="Proteomes" id="UP001519295">
    <property type="component" value="Unassembled WGS sequence"/>
</dbReference>
<dbReference type="Pfam" id="PF02585">
    <property type="entry name" value="PIG-L"/>
    <property type="match status" value="1"/>
</dbReference>
<dbReference type="RefSeq" id="WP_210028104.1">
    <property type="nucleotide sequence ID" value="NZ_JAGINU010000001.1"/>
</dbReference>
<dbReference type="InterPro" id="IPR024078">
    <property type="entry name" value="LmbE-like_dom_sf"/>
</dbReference>
<evidence type="ECO:0000256" key="1">
    <source>
        <dbReference type="ARBA" id="ARBA00022833"/>
    </source>
</evidence>
<dbReference type="Pfam" id="PF13649">
    <property type="entry name" value="Methyltransf_25"/>
    <property type="match status" value="1"/>
</dbReference>
<dbReference type="CDD" id="cd02440">
    <property type="entry name" value="AdoMet_MTases"/>
    <property type="match status" value="1"/>
</dbReference>
<name>A0ABS4VVG4_9PSEU</name>
<feature type="domain" description="Methyltransferase" evidence="2">
    <location>
        <begin position="254"/>
        <end position="347"/>
    </location>
</feature>
<keyword evidence="3" id="KW-0808">Transferase</keyword>
<dbReference type="GO" id="GO:0008168">
    <property type="term" value="F:methyltransferase activity"/>
    <property type="evidence" value="ECO:0007669"/>
    <property type="project" value="UniProtKB-KW"/>
</dbReference>
<accession>A0ABS4VVG4</accession>
<dbReference type="SUPFAM" id="SSF102588">
    <property type="entry name" value="LmbE-like"/>
    <property type="match status" value="1"/>
</dbReference>
<keyword evidence="3" id="KW-0489">Methyltransferase</keyword>
<comment type="caution">
    <text evidence="3">The sequence shown here is derived from an EMBL/GenBank/DDBJ whole genome shotgun (WGS) entry which is preliminary data.</text>
</comment>
<dbReference type="SUPFAM" id="SSF53335">
    <property type="entry name" value="S-adenosyl-L-methionine-dependent methyltransferases"/>
    <property type="match status" value="1"/>
</dbReference>
<protein>
    <submittedName>
        <fullName evidence="3">SAM-dependent methyltransferase</fullName>
    </submittedName>
</protein>
<reference evidence="3 4" key="1">
    <citation type="submission" date="2021-03" db="EMBL/GenBank/DDBJ databases">
        <title>Sequencing the genomes of 1000 actinobacteria strains.</title>
        <authorList>
            <person name="Klenk H.-P."/>
        </authorList>
    </citation>
    <scope>NUCLEOTIDE SEQUENCE [LARGE SCALE GENOMIC DNA]</scope>
    <source>
        <strain evidence="3 4">DSM 45256</strain>
    </source>
</reference>
<evidence type="ECO:0000259" key="2">
    <source>
        <dbReference type="Pfam" id="PF13649"/>
    </source>
</evidence>
<evidence type="ECO:0000313" key="3">
    <source>
        <dbReference type="EMBL" id="MBP2367896.1"/>
    </source>
</evidence>
<keyword evidence="4" id="KW-1185">Reference proteome</keyword>
<dbReference type="InterPro" id="IPR041698">
    <property type="entry name" value="Methyltransf_25"/>
</dbReference>
<keyword evidence="1" id="KW-0862">Zinc</keyword>
<dbReference type="EMBL" id="JAGINU010000001">
    <property type="protein sequence ID" value="MBP2367896.1"/>
    <property type="molecule type" value="Genomic_DNA"/>
</dbReference>
<dbReference type="Gene3D" id="3.40.50.10320">
    <property type="entry name" value="LmbE-like"/>
    <property type="match status" value="1"/>
</dbReference>
<dbReference type="GO" id="GO:0032259">
    <property type="term" value="P:methylation"/>
    <property type="evidence" value="ECO:0007669"/>
    <property type="project" value="UniProtKB-KW"/>
</dbReference>
<sequence>MRARPCTDVWEDAADALAVRELDPTTFRRLVVVAAHPGDGVLGAAGLLRAVAAAGGTVELVLTGDGEAALPEVRALDALGVTAAVHRLGLPGPALDEDALTAALAPLLEHADAWACPWRDDPHPDHAAVGRACRTAAPVTTHGFDFPLRARARLDPTDPSVPWDRGYRLLLSGADHTARDRAVGHAHCATTPDHLHGSREIYFRDPPAHSTPAGVFAARYRGGADPWQVRTSWYERRKRDVVLAALPREHYRLVAEPGCGPGELTRALAGRCRRLVASDVVDEAVAATAAATATTPWVEVHRSDVDSAAAFPDGADLVVLSEVLCYLTPARIDAVLDRVAAAVRPGGDVVLVHGRQWPAEAPADARAVHRRACDGDRFTTLVEHLDDEFLLHVVRRR</sequence>
<organism evidence="3 4">
    <name type="scientific">Pseudonocardia parietis</name>
    <dbReference type="NCBI Taxonomy" id="570936"/>
    <lineage>
        <taxon>Bacteria</taxon>
        <taxon>Bacillati</taxon>
        <taxon>Actinomycetota</taxon>
        <taxon>Actinomycetes</taxon>
        <taxon>Pseudonocardiales</taxon>
        <taxon>Pseudonocardiaceae</taxon>
        <taxon>Pseudonocardia</taxon>
    </lineage>
</organism>
<proteinExistence type="predicted"/>